<dbReference type="RefSeq" id="XP_018709718.1">
    <property type="nucleotide sequence ID" value="XM_018858311.1"/>
</dbReference>
<name>A0A1A0H574_9ASCO</name>
<dbReference type="EMBL" id="LXTC01000007">
    <property type="protein sequence ID" value="OBA19186.1"/>
    <property type="molecule type" value="Genomic_DNA"/>
</dbReference>
<feature type="domain" description="Glycoside hydrolase family 5" evidence="6">
    <location>
        <begin position="69"/>
        <end position="307"/>
    </location>
</feature>
<evidence type="ECO:0000256" key="3">
    <source>
        <dbReference type="ARBA" id="ARBA00023295"/>
    </source>
</evidence>
<evidence type="ECO:0000256" key="2">
    <source>
        <dbReference type="ARBA" id="ARBA00022801"/>
    </source>
</evidence>
<keyword evidence="4" id="KW-0961">Cell wall biogenesis/degradation</keyword>
<organism evidence="7 8">
    <name type="scientific">Metschnikowia bicuspidata var. bicuspidata NRRL YB-4993</name>
    <dbReference type="NCBI Taxonomy" id="869754"/>
    <lineage>
        <taxon>Eukaryota</taxon>
        <taxon>Fungi</taxon>
        <taxon>Dikarya</taxon>
        <taxon>Ascomycota</taxon>
        <taxon>Saccharomycotina</taxon>
        <taxon>Pichiomycetes</taxon>
        <taxon>Metschnikowiaceae</taxon>
        <taxon>Metschnikowia</taxon>
    </lineage>
</organism>
<proteinExistence type="inferred from homology"/>
<sequence length="476" mass="55553">MGFLKVVGTKIVNANEEPVVLKGTATGGHLNMENFITGYPGHETEHKLVLERKMGTEKYKFYFDKFYEYFWTDSDAKFFAEELKLNCLRIPFNYRHFLDDSGDMFKINPKGFELVDRIVDSCARHGIYTILDLHTAPGGHNQDWHSDSGIHKTLFWDFKVFQDIVLNLWAKLAKHYKDNEWVAGYNPLNEPAVEDHSKLVSYYEKLEKTIRAVDANHILFLDGNTYAADFRQFPVPTWPNTVYSIHDYTVFGFPGADPMYEGKPEQLAKLRSSYERKIEYMKKHHVPVWNGEFGPVYASHFRGDADPDSINKSRYRVLRDQLGIYKQGDPSGDNTPISWSIWLWKDIGYQGMLHVAPESKFYQIFGDWLHKKRALGLDRWGNDIDPQNGELYDGLLGHFKTNVPEKYHKALYPNTWTMKDYIARVARDMLFSQYAQEEYADLYAELTFDDLDELAACFKFENCVKRKELNDILTDY</sequence>
<dbReference type="GO" id="GO:0005576">
    <property type="term" value="C:extracellular region"/>
    <property type="evidence" value="ECO:0007669"/>
    <property type="project" value="TreeGrafter"/>
</dbReference>
<dbReference type="GO" id="GO:0071555">
    <property type="term" value="P:cell wall organization"/>
    <property type="evidence" value="ECO:0007669"/>
    <property type="project" value="UniProtKB-KW"/>
</dbReference>
<dbReference type="OrthoDB" id="1887033at2759"/>
<dbReference type="InterPro" id="IPR050386">
    <property type="entry name" value="Glycosyl_hydrolase_5"/>
</dbReference>
<dbReference type="PANTHER" id="PTHR31297:SF13">
    <property type="entry name" value="PUTATIVE-RELATED"/>
    <property type="match status" value="1"/>
</dbReference>
<evidence type="ECO:0000256" key="1">
    <source>
        <dbReference type="ARBA" id="ARBA00005641"/>
    </source>
</evidence>
<evidence type="ECO:0000313" key="7">
    <source>
        <dbReference type="EMBL" id="OBA19186.1"/>
    </source>
</evidence>
<dbReference type="GO" id="GO:0009251">
    <property type="term" value="P:glucan catabolic process"/>
    <property type="evidence" value="ECO:0007669"/>
    <property type="project" value="TreeGrafter"/>
</dbReference>
<dbReference type="GeneID" id="30031287"/>
<gene>
    <name evidence="7" type="primary">EGC1</name>
    <name evidence="7" type="ORF">METBIDRAFT_60496</name>
</gene>
<dbReference type="Pfam" id="PF00150">
    <property type="entry name" value="Cellulase"/>
    <property type="match status" value="1"/>
</dbReference>
<dbReference type="FunFam" id="3.20.20.80:FF:000130">
    <property type="entry name" value="Endoglucanase C"/>
    <property type="match status" value="1"/>
</dbReference>
<evidence type="ECO:0000313" key="8">
    <source>
        <dbReference type="Proteomes" id="UP000092555"/>
    </source>
</evidence>
<keyword evidence="2 5" id="KW-0378">Hydrolase</keyword>
<keyword evidence="8" id="KW-1185">Reference proteome</keyword>
<evidence type="ECO:0000256" key="5">
    <source>
        <dbReference type="RuleBase" id="RU361153"/>
    </source>
</evidence>
<comment type="similarity">
    <text evidence="1 5">Belongs to the glycosyl hydrolase 5 (cellulase A) family.</text>
</comment>
<accession>A0A1A0H574</accession>
<dbReference type="Proteomes" id="UP000092555">
    <property type="component" value="Unassembled WGS sequence"/>
</dbReference>
<dbReference type="GO" id="GO:0009986">
    <property type="term" value="C:cell surface"/>
    <property type="evidence" value="ECO:0007669"/>
    <property type="project" value="TreeGrafter"/>
</dbReference>
<dbReference type="Gene3D" id="3.20.20.80">
    <property type="entry name" value="Glycosidases"/>
    <property type="match status" value="1"/>
</dbReference>
<dbReference type="PANTHER" id="PTHR31297">
    <property type="entry name" value="GLUCAN ENDO-1,6-BETA-GLUCOSIDASE B"/>
    <property type="match status" value="1"/>
</dbReference>
<keyword evidence="3 5" id="KW-0326">Glycosidase</keyword>
<dbReference type="GO" id="GO:0008422">
    <property type="term" value="F:beta-glucosidase activity"/>
    <property type="evidence" value="ECO:0007669"/>
    <property type="project" value="TreeGrafter"/>
</dbReference>
<dbReference type="STRING" id="869754.A0A1A0H574"/>
<comment type="caution">
    <text evidence="7">The sequence shown here is derived from an EMBL/GenBank/DDBJ whole genome shotgun (WGS) entry which is preliminary data.</text>
</comment>
<evidence type="ECO:0000259" key="6">
    <source>
        <dbReference type="Pfam" id="PF00150"/>
    </source>
</evidence>
<dbReference type="InterPro" id="IPR001547">
    <property type="entry name" value="Glyco_hydro_5"/>
</dbReference>
<dbReference type="AlphaFoldDB" id="A0A1A0H574"/>
<reference evidence="7 8" key="1">
    <citation type="submission" date="2016-05" db="EMBL/GenBank/DDBJ databases">
        <title>Comparative genomics of biotechnologically important yeasts.</title>
        <authorList>
            <consortium name="DOE Joint Genome Institute"/>
            <person name="Riley R."/>
            <person name="Haridas S."/>
            <person name="Wolfe K.H."/>
            <person name="Lopes M.R."/>
            <person name="Hittinger C.T."/>
            <person name="Goker M."/>
            <person name="Salamov A."/>
            <person name="Wisecaver J."/>
            <person name="Long T.M."/>
            <person name="Aerts A.L."/>
            <person name="Barry K."/>
            <person name="Choi C."/>
            <person name="Clum A."/>
            <person name="Coughlan A.Y."/>
            <person name="Deshpande S."/>
            <person name="Douglass A.P."/>
            <person name="Hanson S.J."/>
            <person name="Klenk H.-P."/>
            <person name="LaButti K."/>
            <person name="Lapidus A."/>
            <person name="Lindquist E."/>
            <person name="Lipzen A."/>
            <person name="Meier-kolthoff J.P."/>
            <person name="Ohm R.A."/>
            <person name="Otillar R.P."/>
            <person name="Pangilinan J."/>
            <person name="Peng Y."/>
            <person name="Rokas A."/>
            <person name="Rosa C.A."/>
            <person name="Scheuner C."/>
            <person name="Sibirny A.A."/>
            <person name="Slot J.C."/>
            <person name="Stielow J.B."/>
            <person name="Sun H."/>
            <person name="Kurtzman C.P."/>
            <person name="Blackwell M."/>
            <person name="Grigoriev I.V."/>
            <person name="Jeffries T.W."/>
        </authorList>
    </citation>
    <scope>NUCLEOTIDE SEQUENCE [LARGE SCALE GENOMIC DNA]</scope>
    <source>
        <strain evidence="7 8">NRRL YB-4993</strain>
    </source>
</reference>
<protein>
    <submittedName>
        <fullName evidence="7">Glycoside hydrolase</fullName>
    </submittedName>
</protein>
<evidence type="ECO:0000256" key="4">
    <source>
        <dbReference type="ARBA" id="ARBA00023316"/>
    </source>
</evidence>
<dbReference type="InterPro" id="IPR017853">
    <property type="entry name" value="GH"/>
</dbReference>
<dbReference type="SUPFAM" id="SSF51445">
    <property type="entry name" value="(Trans)glycosidases"/>
    <property type="match status" value="1"/>
</dbReference>